<dbReference type="Pfam" id="PF09844">
    <property type="entry name" value="DUF2071"/>
    <property type="match status" value="1"/>
</dbReference>
<feature type="compositionally biased region" description="Polar residues" evidence="1">
    <location>
        <begin position="243"/>
        <end position="252"/>
    </location>
</feature>
<dbReference type="PANTHER" id="PTHR39186:SF1">
    <property type="entry name" value="DUF2071 DOMAIN-CONTAINING PROTEIN"/>
    <property type="match status" value="1"/>
</dbReference>
<reference evidence="3" key="1">
    <citation type="submission" date="2023-07" db="EMBL/GenBank/DDBJ databases">
        <title>30 novel species of actinomycetes from the DSMZ collection.</title>
        <authorList>
            <person name="Nouioui I."/>
        </authorList>
    </citation>
    <scope>NUCLEOTIDE SEQUENCE [LARGE SCALE GENOMIC DNA]</scope>
    <source>
        <strain evidence="3">DSM 45834</strain>
    </source>
</reference>
<evidence type="ECO:0000313" key="2">
    <source>
        <dbReference type="EMBL" id="MDT0354052.1"/>
    </source>
</evidence>
<accession>A0ABU2NJA0</accession>
<protein>
    <submittedName>
        <fullName evidence="2">DUF2071 domain-containing protein</fullName>
    </submittedName>
</protein>
<dbReference type="Proteomes" id="UP001183202">
    <property type="component" value="Unassembled WGS sequence"/>
</dbReference>
<comment type="caution">
    <text evidence="2">The sequence shown here is derived from an EMBL/GenBank/DDBJ whole genome shotgun (WGS) entry which is preliminary data.</text>
</comment>
<gene>
    <name evidence="2" type="ORF">RM445_31730</name>
</gene>
<organism evidence="2 3">
    <name type="scientific">Pseudonocardia charpentierae</name>
    <dbReference type="NCBI Taxonomy" id="3075545"/>
    <lineage>
        <taxon>Bacteria</taxon>
        <taxon>Bacillati</taxon>
        <taxon>Actinomycetota</taxon>
        <taxon>Actinomycetes</taxon>
        <taxon>Pseudonocardiales</taxon>
        <taxon>Pseudonocardiaceae</taxon>
        <taxon>Pseudonocardia</taxon>
    </lineage>
</organism>
<feature type="region of interest" description="Disordered" evidence="1">
    <location>
        <begin position="230"/>
        <end position="252"/>
    </location>
</feature>
<dbReference type="SUPFAM" id="SSF160104">
    <property type="entry name" value="Acetoacetate decarboxylase-like"/>
    <property type="match status" value="1"/>
</dbReference>
<name>A0ABU2NJA0_9PSEU</name>
<evidence type="ECO:0000313" key="3">
    <source>
        <dbReference type="Proteomes" id="UP001183202"/>
    </source>
</evidence>
<dbReference type="RefSeq" id="WP_311560560.1">
    <property type="nucleotide sequence ID" value="NZ_JAVREJ010000067.1"/>
</dbReference>
<keyword evidence="3" id="KW-1185">Reference proteome</keyword>
<proteinExistence type="predicted"/>
<dbReference type="EMBL" id="JAVREJ010000067">
    <property type="protein sequence ID" value="MDT0354052.1"/>
    <property type="molecule type" value="Genomic_DNA"/>
</dbReference>
<dbReference type="InterPro" id="IPR023375">
    <property type="entry name" value="ADC_dom_sf"/>
</dbReference>
<dbReference type="InterPro" id="IPR018644">
    <property type="entry name" value="DUF2071"/>
</dbReference>
<dbReference type="PANTHER" id="PTHR39186">
    <property type="entry name" value="DUF2071 FAMILY PROTEIN"/>
    <property type="match status" value="1"/>
</dbReference>
<evidence type="ECO:0000256" key="1">
    <source>
        <dbReference type="SAM" id="MobiDB-lite"/>
    </source>
</evidence>
<sequence length="252" mass="28185">MPSLSPDERAWPPVLKAGWLRQTFLHWPFRPADVQVLLPRGLLVDEYDAMAWVSLTPFLMADLRPAVVPIKTRFTTFPETNLRTYVRRPDGRDGIWFLSLEVGSAAMLAARCAVGAPYHLGDLSVSEHEGTVVYAGARRGGDPSYHLVVRPGDAIQPSDRDIWLTSRWRAYTRRFGILFETPVEHEPWPLFTGVIEQLTEKLVRSAGLPAPDGDPVVHFSPGVRNVQIGASRPLPELRHRPTRGSNPRTDGV</sequence>